<keyword evidence="1" id="KW-0732">Signal</keyword>
<feature type="domain" description="MD-2-related lipid-recognition" evidence="2">
    <location>
        <begin position="21"/>
        <end position="138"/>
    </location>
</feature>
<proteinExistence type="predicted"/>
<dbReference type="SMART" id="SM00737">
    <property type="entry name" value="ML"/>
    <property type="match status" value="1"/>
</dbReference>
<organism evidence="3">
    <name type="scientific">Pyrodinium bahamense</name>
    <dbReference type="NCBI Taxonomy" id="73915"/>
    <lineage>
        <taxon>Eukaryota</taxon>
        <taxon>Sar</taxon>
        <taxon>Alveolata</taxon>
        <taxon>Dinophyceae</taxon>
        <taxon>Gonyaulacales</taxon>
        <taxon>Pyrocystaceae</taxon>
        <taxon>Pyrodinium</taxon>
    </lineage>
</organism>
<protein>
    <recommendedName>
        <fullName evidence="2">MD-2-related lipid-recognition domain-containing protein</fullName>
    </recommendedName>
</protein>
<feature type="chain" id="PRO_5031007720" description="MD-2-related lipid-recognition domain-containing protein" evidence="1">
    <location>
        <begin position="19"/>
        <end position="383"/>
    </location>
</feature>
<evidence type="ECO:0000259" key="2">
    <source>
        <dbReference type="SMART" id="SM00737"/>
    </source>
</evidence>
<dbReference type="AlphaFoldDB" id="A0A7S0FYL5"/>
<name>A0A7S0FYL5_9DINO</name>
<gene>
    <name evidence="3" type="ORF">PBAH0796_LOCUS31353</name>
</gene>
<evidence type="ECO:0000256" key="1">
    <source>
        <dbReference type="SAM" id="SignalP"/>
    </source>
</evidence>
<evidence type="ECO:0000313" key="3">
    <source>
        <dbReference type="EMBL" id="CAD8387665.1"/>
    </source>
</evidence>
<feature type="signal peptide" evidence="1">
    <location>
        <begin position="1"/>
        <end position="18"/>
    </location>
</feature>
<accession>A0A7S0FYL5</accession>
<dbReference type="InterPro" id="IPR003172">
    <property type="entry name" value="ML_dom"/>
</dbReference>
<reference evidence="3" key="1">
    <citation type="submission" date="2021-01" db="EMBL/GenBank/DDBJ databases">
        <authorList>
            <person name="Corre E."/>
            <person name="Pelletier E."/>
            <person name="Niang G."/>
            <person name="Scheremetjew M."/>
            <person name="Finn R."/>
            <person name="Kale V."/>
            <person name="Holt S."/>
            <person name="Cochrane G."/>
            <person name="Meng A."/>
            <person name="Brown T."/>
            <person name="Cohen L."/>
        </authorList>
    </citation>
    <scope>NUCLEOTIDE SEQUENCE</scope>
    <source>
        <strain evidence="3">Pbaha01</strain>
    </source>
</reference>
<dbReference type="Pfam" id="PF02221">
    <property type="entry name" value="E1_DerP2_DerF2"/>
    <property type="match status" value="1"/>
</dbReference>
<dbReference type="EMBL" id="HBEG01051589">
    <property type="protein sequence ID" value="CAD8387665.1"/>
    <property type="molecule type" value="Transcribed_RNA"/>
</dbReference>
<sequence>MQVLLLALPLLALPRAASQSVKSCGGPSDHLKNPVVKLTPDPPSKGGTLIIEASGTLDEAETGFNASLDLQVTALRMIHASVQGSLPLSVSPGLVAGPFSMTIGPITLPKDSGSAVTKGQVHVVNSKSEPIMCIDIDLTVPDIATEEAAPFGSYCGSVEGLVDVKLSISGQSRFTVNATLGGEMVVCKDEEYKLDASTGAISLPGLQDPSDCIAKKLEDFGEAPGDLSMSYDAAANSIHASLAGQDVVLTPAACPAEAAPLPAVTSCGKATDHIPDFKLAAAGGVTTMTGTLDEAVTKATVDLDLSLKVFFVTVPLKVKLPLAIAPGMSKGTVKATFGPSTILVSPDPAAELKGTIKVNDGKDQEVMCLNVDKKVANDELLVV</sequence>